<accession>A0AAV9HPG1</accession>
<keyword evidence="1" id="KW-1133">Transmembrane helix</keyword>
<keyword evidence="1" id="KW-0472">Membrane</keyword>
<evidence type="ECO:0000256" key="2">
    <source>
        <dbReference type="SAM" id="MobiDB-lite"/>
    </source>
</evidence>
<name>A0AAV9HPG1_9PEZI</name>
<dbReference type="AlphaFoldDB" id="A0AAV9HPG1"/>
<gene>
    <name evidence="3" type="ORF">QBC42DRAFT_224442</name>
</gene>
<reference evidence="3" key="1">
    <citation type="journal article" date="2023" name="Mol. Phylogenet. Evol.">
        <title>Genome-scale phylogeny and comparative genomics of the fungal order Sordariales.</title>
        <authorList>
            <person name="Hensen N."/>
            <person name="Bonometti L."/>
            <person name="Westerberg I."/>
            <person name="Brannstrom I.O."/>
            <person name="Guillou S."/>
            <person name="Cros-Aarteil S."/>
            <person name="Calhoun S."/>
            <person name="Haridas S."/>
            <person name="Kuo A."/>
            <person name="Mondo S."/>
            <person name="Pangilinan J."/>
            <person name="Riley R."/>
            <person name="LaButti K."/>
            <person name="Andreopoulos B."/>
            <person name="Lipzen A."/>
            <person name="Chen C."/>
            <person name="Yan M."/>
            <person name="Daum C."/>
            <person name="Ng V."/>
            <person name="Clum A."/>
            <person name="Steindorff A."/>
            <person name="Ohm R.A."/>
            <person name="Martin F."/>
            <person name="Silar P."/>
            <person name="Natvig D.O."/>
            <person name="Lalanne C."/>
            <person name="Gautier V."/>
            <person name="Ament-Velasquez S.L."/>
            <person name="Kruys A."/>
            <person name="Hutchinson M.I."/>
            <person name="Powell A.J."/>
            <person name="Barry K."/>
            <person name="Miller A.N."/>
            <person name="Grigoriev I.V."/>
            <person name="Debuchy R."/>
            <person name="Gladieux P."/>
            <person name="Hiltunen Thoren M."/>
            <person name="Johannesson H."/>
        </authorList>
    </citation>
    <scope>NUCLEOTIDE SEQUENCE</scope>
    <source>
        <strain evidence="3">PSN324</strain>
    </source>
</reference>
<feature type="compositionally biased region" description="Polar residues" evidence="2">
    <location>
        <begin position="261"/>
        <end position="276"/>
    </location>
</feature>
<dbReference type="Pfam" id="PF03134">
    <property type="entry name" value="TB2_DP1_HVA22"/>
    <property type="match status" value="1"/>
</dbReference>
<comment type="similarity">
    <text evidence="1">Belongs to the DP1 family.</text>
</comment>
<dbReference type="PANTHER" id="PTHR12300">
    <property type="entry name" value="HVA22-LIKE PROTEINS"/>
    <property type="match status" value="1"/>
</dbReference>
<organism evidence="3 4">
    <name type="scientific">Cladorrhinum samala</name>
    <dbReference type="NCBI Taxonomy" id="585594"/>
    <lineage>
        <taxon>Eukaryota</taxon>
        <taxon>Fungi</taxon>
        <taxon>Dikarya</taxon>
        <taxon>Ascomycota</taxon>
        <taxon>Pezizomycotina</taxon>
        <taxon>Sordariomycetes</taxon>
        <taxon>Sordariomycetidae</taxon>
        <taxon>Sordariales</taxon>
        <taxon>Podosporaceae</taxon>
        <taxon>Cladorrhinum</taxon>
    </lineage>
</organism>
<keyword evidence="4" id="KW-1185">Reference proteome</keyword>
<sequence length="347" mass="37501">MFDIFAHLLSSIASFLFPLFASYKALKTSDPAQLTPWLMYWVVLACALLVESWTSWILFWIPFYGYIRLFFLLYLILPQTQGARHLYETYIHPKLEENESAIEEFIASAHERLKAAGLAYLKQAIEYLKQNVLGLPPTPASAQAAPPPSSGASSGQSYTQSLLARFNLPSRGVPAQSGDFYSFLSSAIGSAAAAATGSGATHAAPVQGGSETGGQWSSIIPDAIRLAGSQARMNFIQAQRERLNLAMKALDREETEAKRAASNNLEGGSPSGFGQRSVSGSSASGGLSKSRSEPDFVKLEVEDVTREGGEGEGEGELRRRPGAGERGSSGWMPWGWGQQGPENKKEE</sequence>
<feature type="compositionally biased region" description="Low complexity" evidence="2">
    <location>
        <begin position="277"/>
        <end position="289"/>
    </location>
</feature>
<comment type="caution">
    <text evidence="1">Lacks conserved residue(s) required for the propagation of feature annotation.</text>
</comment>
<comment type="caution">
    <text evidence="3">The sequence shown here is derived from an EMBL/GenBank/DDBJ whole genome shotgun (WGS) entry which is preliminary data.</text>
</comment>
<dbReference type="Proteomes" id="UP001321749">
    <property type="component" value="Unassembled WGS sequence"/>
</dbReference>
<evidence type="ECO:0000256" key="1">
    <source>
        <dbReference type="RuleBase" id="RU362006"/>
    </source>
</evidence>
<keyword evidence="1" id="KW-0812">Transmembrane</keyword>
<evidence type="ECO:0000313" key="4">
    <source>
        <dbReference type="Proteomes" id="UP001321749"/>
    </source>
</evidence>
<proteinExistence type="inferred from homology"/>
<reference evidence="3" key="2">
    <citation type="submission" date="2023-06" db="EMBL/GenBank/DDBJ databases">
        <authorList>
            <consortium name="Lawrence Berkeley National Laboratory"/>
            <person name="Mondo S.J."/>
            <person name="Hensen N."/>
            <person name="Bonometti L."/>
            <person name="Westerberg I."/>
            <person name="Brannstrom I.O."/>
            <person name="Guillou S."/>
            <person name="Cros-Aarteil S."/>
            <person name="Calhoun S."/>
            <person name="Haridas S."/>
            <person name="Kuo A."/>
            <person name="Pangilinan J."/>
            <person name="Riley R."/>
            <person name="Labutti K."/>
            <person name="Andreopoulos B."/>
            <person name="Lipzen A."/>
            <person name="Chen C."/>
            <person name="Yanf M."/>
            <person name="Daum C."/>
            <person name="Ng V."/>
            <person name="Clum A."/>
            <person name="Steindorff A."/>
            <person name="Ohm R."/>
            <person name="Martin F."/>
            <person name="Silar P."/>
            <person name="Natvig D."/>
            <person name="Lalanne C."/>
            <person name="Gautier V."/>
            <person name="Ament-Velasquez S.L."/>
            <person name="Kruys A."/>
            <person name="Hutchinson M.I."/>
            <person name="Powell A.J."/>
            <person name="Barry K."/>
            <person name="Miller A.N."/>
            <person name="Grigoriev I.V."/>
            <person name="Debuchy R."/>
            <person name="Gladieux P."/>
            <person name="Thoren M.H."/>
            <person name="Johannesson H."/>
        </authorList>
    </citation>
    <scope>NUCLEOTIDE SEQUENCE</scope>
    <source>
        <strain evidence="3">PSN324</strain>
    </source>
</reference>
<feature type="compositionally biased region" description="Low complexity" evidence="2">
    <location>
        <begin position="326"/>
        <end position="341"/>
    </location>
</feature>
<feature type="region of interest" description="Disordered" evidence="2">
    <location>
        <begin position="254"/>
        <end position="347"/>
    </location>
</feature>
<feature type="transmembrane region" description="Helical" evidence="1">
    <location>
        <begin position="31"/>
        <end position="50"/>
    </location>
</feature>
<protein>
    <recommendedName>
        <fullName evidence="1">Protein YOP1</fullName>
    </recommendedName>
</protein>
<feature type="compositionally biased region" description="Basic and acidic residues" evidence="2">
    <location>
        <begin position="290"/>
        <end position="323"/>
    </location>
</feature>
<comment type="subcellular location">
    <subcellularLocation>
        <location evidence="1">Membrane</location>
        <topology evidence="1">Multi-pass membrane protein</topology>
    </subcellularLocation>
</comment>
<dbReference type="GO" id="GO:0016020">
    <property type="term" value="C:membrane"/>
    <property type="evidence" value="ECO:0007669"/>
    <property type="project" value="UniProtKB-SubCell"/>
</dbReference>
<evidence type="ECO:0000313" key="3">
    <source>
        <dbReference type="EMBL" id="KAK4462753.1"/>
    </source>
</evidence>
<dbReference type="InterPro" id="IPR004345">
    <property type="entry name" value="TB2_DP1_HVA22"/>
</dbReference>
<dbReference type="PANTHER" id="PTHR12300:SF177">
    <property type="entry name" value="PROTEIN YOP1"/>
    <property type="match status" value="1"/>
</dbReference>
<dbReference type="EMBL" id="MU864968">
    <property type="protein sequence ID" value="KAK4462753.1"/>
    <property type="molecule type" value="Genomic_DNA"/>
</dbReference>